<evidence type="ECO:0000313" key="1">
    <source>
        <dbReference type="EMBL" id="MBD8027367.1"/>
    </source>
</evidence>
<keyword evidence="2" id="KW-1185">Reference proteome</keyword>
<comment type="caution">
    <text evidence="1">The sequence shown here is derived from an EMBL/GenBank/DDBJ whole genome shotgun (WGS) entry which is preliminary data.</text>
</comment>
<sequence>MKNNILIPTEYVKFDAKPDAVPYKYRLSYRISITCLILKITGGRSGCSLTKIHLITISMYSTKSMDHLLAYLNEPKSNFLTLRFDPAVNKTINFMLADKIIYQQKNGLFRLSDKGKKFTQKLIRSNELLISEKNFLNNISTHLSEDIIKNISNTLLG</sequence>
<reference evidence="1 2" key="1">
    <citation type="submission" date="2020-08" db="EMBL/GenBank/DDBJ databases">
        <title>A Genomic Blueprint of the Chicken Gut Microbiome.</title>
        <authorList>
            <person name="Gilroy R."/>
            <person name="Ravi A."/>
            <person name="Getino M."/>
            <person name="Pursley I."/>
            <person name="Horton D.L."/>
            <person name="Alikhan N.-F."/>
            <person name="Baker D."/>
            <person name="Gharbi K."/>
            <person name="Hall N."/>
            <person name="Watson M."/>
            <person name="Adriaenssens E.M."/>
            <person name="Foster-Nyarko E."/>
            <person name="Jarju S."/>
            <person name="Secka A."/>
            <person name="Antonio M."/>
            <person name="Oren A."/>
            <person name="Chaudhuri R."/>
            <person name="La Ragione R.M."/>
            <person name="Hildebrand F."/>
            <person name="Pallen M.J."/>
        </authorList>
    </citation>
    <scope>NUCLEOTIDE SEQUENCE [LARGE SCALE GENOMIC DNA]</scope>
    <source>
        <strain evidence="1 2">Re31</strain>
    </source>
</reference>
<dbReference type="EMBL" id="JACSQA010000018">
    <property type="protein sequence ID" value="MBD8027367.1"/>
    <property type="molecule type" value="Genomic_DNA"/>
</dbReference>
<gene>
    <name evidence="1" type="ORF">H9636_11945</name>
</gene>
<proteinExistence type="predicted"/>
<organism evidence="1 2">
    <name type="scientific">Ureibacillus galli</name>
    <dbReference type="NCBI Taxonomy" id="2762222"/>
    <lineage>
        <taxon>Bacteria</taxon>
        <taxon>Bacillati</taxon>
        <taxon>Bacillota</taxon>
        <taxon>Bacilli</taxon>
        <taxon>Bacillales</taxon>
        <taxon>Caryophanaceae</taxon>
        <taxon>Ureibacillus</taxon>
    </lineage>
</organism>
<dbReference type="Proteomes" id="UP000640930">
    <property type="component" value="Unassembled WGS sequence"/>
</dbReference>
<evidence type="ECO:0000313" key="2">
    <source>
        <dbReference type="Proteomes" id="UP000640930"/>
    </source>
</evidence>
<protein>
    <submittedName>
        <fullName evidence="1">Uncharacterized protein</fullName>
    </submittedName>
</protein>
<dbReference type="RefSeq" id="WP_191707809.1">
    <property type="nucleotide sequence ID" value="NZ_JACSQA010000018.1"/>
</dbReference>
<accession>A0ABR8XDS1</accession>
<name>A0ABR8XDS1_9BACL</name>